<dbReference type="Proteomes" id="UP000179786">
    <property type="component" value="Unassembled WGS sequence"/>
</dbReference>
<evidence type="ECO:0000256" key="7">
    <source>
        <dbReference type="ARBA" id="ARBA00022795"/>
    </source>
</evidence>
<evidence type="ECO:0000256" key="6">
    <source>
        <dbReference type="ARBA" id="ARBA00022490"/>
    </source>
</evidence>
<evidence type="ECO:0000256" key="9">
    <source>
        <dbReference type="ARBA" id="ARBA00023225"/>
    </source>
</evidence>
<dbReference type="PANTHER" id="PTHR34982:SF1">
    <property type="entry name" value="FLAGELLAR ASSEMBLY PROTEIN FLIH"/>
    <property type="match status" value="1"/>
</dbReference>
<dbReference type="AlphaFoldDB" id="A0A1S1MV96"/>
<comment type="similarity">
    <text evidence="3">Belongs to the FliH family.</text>
</comment>
<keyword evidence="5" id="KW-0813">Transport</keyword>
<comment type="caution">
    <text evidence="12">The sequence shown here is derived from an EMBL/GenBank/DDBJ whole genome shotgun (WGS) entry which is preliminary data.</text>
</comment>
<evidence type="ECO:0000256" key="3">
    <source>
        <dbReference type="ARBA" id="ARBA00006602"/>
    </source>
</evidence>
<keyword evidence="6" id="KW-0963">Cytoplasm</keyword>
<dbReference type="GO" id="GO:0044781">
    <property type="term" value="P:bacterial-type flagellum organization"/>
    <property type="evidence" value="ECO:0007669"/>
    <property type="project" value="UniProtKB-KW"/>
</dbReference>
<proteinExistence type="inferred from homology"/>
<keyword evidence="7" id="KW-1005">Bacterial flagellum biogenesis</keyword>
<keyword evidence="13" id="KW-1185">Reference proteome</keyword>
<dbReference type="GO" id="GO:0071973">
    <property type="term" value="P:bacterial-type flagellum-dependent cell motility"/>
    <property type="evidence" value="ECO:0007669"/>
    <property type="project" value="InterPro"/>
</dbReference>
<evidence type="ECO:0000313" key="12">
    <source>
        <dbReference type="EMBL" id="OHU91027.1"/>
    </source>
</evidence>
<dbReference type="PANTHER" id="PTHR34982">
    <property type="entry name" value="YOP PROTEINS TRANSLOCATION PROTEIN L"/>
    <property type="match status" value="1"/>
</dbReference>
<accession>A0A1S1MV96</accession>
<comment type="subcellular location">
    <subcellularLocation>
        <location evidence="2">Cytoplasm</location>
    </subcellularLocation>
</comment>
<keyword evidence="12" id="KW-0966">Cell projection</keyword>
<dbReference type="EMBL" id="MKJU01000025">
    <property type="protein sequence ID" value="OHU91027.1"/>
    <property type="molecule type" value="Genomic_DNA"/>
</dbReference>
<dbReference type="GO" id="GO:0005829">
    <property type="term" value="C:cytosol"/>
    <property type="evidence" value="ECO:0007669"/>
    <property type="project" value="TreeGrafter"/>
</dbReference>
<evidence type="ECO:0000313" key="13">
    <source>
        <dbReference type="Proteomes" id="UP000179786"/>
    </source>
</evidence>
<organism evidence="12 13">
    <name type="scientific">Pseudoalteromonas amylolytica</name>
    <dbReference type="NCBI Taxonomy" id="1859457"/>
    <lineage>
        <taxon>Bacteria</taxon>
        <taxon>Pseudomonadati</taxon>
        <taxon>Pseudomonadota</taxon>
        <taxon>Gammaproteobacteria</taxon>
        <taxon>Alteromonadales</taxon>
        <taxon>Pseudoalteromonadaceae</taxon>
        <taxon>Pseudoalteromonas</taxon>
    </lineage>
</organism>
<evidence type="ECO:0000256" key="8">
    <source>
        <dbReference type="ARBA" id="ARBA00022927"/>
    </source>
</evidence>
<keyword evidence="9" id="KW-1006">Bacterial flagellum protein export</keyword>
<keyword evidence="12" id="KW-0282">Flagellum</keyword>
<dbReference type="InterPro" id="IPR018035">
    <property type="entry name" value="Flagellar_FliH/T3SS_HrpE"/>
</dbReference>
<dbReference type="STRING" id="1859457.BET10_09145"/>
<comment type="function">
    <text evidence="1">Needed for flagellar regrowth and assembly.</text>
</comment>
<dbReference type="InterPro" id="IPR051472">
    <property type="entry name" value="T3SS_Stator/FliH"/>
</dbReference>
<gene>
    <name evidence="12" type="ORF">BET10_09145</name>
</gene>
<dbReference type="GO" id="GO:0009288">
    <property type="term" value="C:bacterial-type flagellum"/>
    <property type="evidence" value="ECO:0007669"/>
    <property type="project" value="InterPro"/>
</dbReference>
<dbReference type="GO" id="GO:0015031">
    <property type="term" value="P:protein transport"/>
    <property type="evidence" value="ECO:0007669"/>
    <property type="project" value="UniProtKB-KW"/>
</dbReference>
<evidence type="ECO:0000259" key="11">
    <source>
        <dbReference type="Pfam" id="PF02108"/>
    </source>
</evidence>
<name>A0A1S1MV96_9GAMM</name>
<dbReference type="Pfam" id="PF02108">
    <property type="entry name" value="FliH"/>
    <property type="match status" value="1"/>
</dbReference>
<feature type="region of interest" description="Disordered" evidence="10">
    <location>
        <begin position="24"/>
        <end position="68"/>
    </location>
</feature>
<dbReference type="OrthoDB" id="8480773at2"/>
<dbReference type="PRINTS" id="PR01003">
    <property type="entry name" value="FLGFLIH"/>
</dbReference>
<evidence type="ECO:0000256" key="1">
    <source>
        <dbReference type="ARBA" id="ARBA00003041"/>
    </source>
</evidence>
<evidence type="ECO:0000256" key="10">
    <source>
        <dbReference type="SAM" id="MobiDB-lite"/>
    </source>
</evidence>
<protein>
    <recommendedName>
        <fullName evidence="4">Flagellar assembly protein FliH</fullName>
    </recommendedName>
</protein>
<keyword evidence="8" id="KW-0653">Protein transport</keyword>
<evidence type="ECO:0000256" key="2">
    <source>
        <dbReference type="ARBA" id="ARBA00004496"/>
    </source>
</evidence>
<reference evidence="12 13" key="1">
    <citation type="submission" date="2016-09" db="EMBL/GenBank/DDBJ databases">
        <title>Pseudoalteromonas amylolytica sp. nov., isolated from the surface seawater.</title>
        <authorList>
            <person name="Wu Y.-H."/>
            <person name="Cheng H."/>
            <person name="Jin X.-B."/>
            <person name="Wang C.-S."/>
            <person name="Xu X.-W."/>
        </authorList>
    </citation>
    <scope>NUCLEOTIDE SEQUENCE [LARGE SCALE GENOMIC DNA]</scope>
    <source>
        <strain evidence="12 13">JW1</strain>
    </source>
</reference>
<feature type="domain" description="Flagellar assembly protein FliH/Type III secretion system HrpE" evidence="11">
    <location>
        <begin position="133"/>
        <end position="260"/>
    </location>
</feature>
<dbReference type="InterPro" id="IPR000563">
    <property type="entry name" value="Flag_FliH"/>
</dbReference>
<dbReference type="GO" id="GO:0003774">
    <property type="term" value="F:cytoskeletal motor activity"/>
    <property type="evidence" value="ECO:0007669"/>
    <property type="project" value="InterPro"/>
</dbReference>
<evidence type="ECO:0000256" key="4">
    <source>
        <dbReference type="ARBA" id="ARBA00016507"/>
    </source>
</evidence>
<sequence>MSNTKFYKGRPVEGEALDELLKNWPIPDVTEDPRKYSGRSTAFGKPLEQLYQKPDKNAEEPDTEEPEFPTLTLEELEQIRQDAYDEGIKQGHEQGYIDGFDKGVTEGKEAGYKEGVEIGKQQGHDDAKPLIEEKLQTLTLIINELHEPLRLVDERCEKQLVELANLLAQAVIFREVELDPNIVLLALKKAMDALPISEHTVKIHLHPDDLELVKEAYGEEQLAQQHWHLLPEPTLHRGDVEVKTSQSSIDMTLKTRIKEILDDFLHGSGIQS</sequence>
<evidence type="ECO:0000256" key="5">
    <source>
        <dbReference type="ARBA" id="ARBA00022448"/>
    </source>
</evidence>
<keyword evidence="12" id="KW-0969">Cilium</keyword>
<dbReference type="NCBIfam" id="NF004270">
    <property type="entry name" value="PRK05687.2-1"/>
    <property type="match status" value="1"/>
</dbReference>
<dbReference type="RefSeq" id="WP_070984514.1">
    <property type="nucleotide sequence ID" value="NZ_MKJU01000025.1"/>
</dbReference>